<dbReference type="EMBL" id="JAFHDT010000004">
    <property type="protein sequence ID" value="KAI7810631.1"/>
    <property type="molecule type" value="Genomic_DNA"/>
</dbReference>
<feature type="transmembrane region" description="Helical" evidence="2">
    <location>
        <begin position="474"/>
        <end position="498"/>
    </location>
</feature>
<feature type="compositionally biased region" description="Basic and acidic residues" evidence="1">
    <location>
        <begin position="270"/>
        <end position="322"/>
    </location>
</feature>
<gene>
    <name evidence="3" type="ORF">IRJ41_004529</name>
</gene>
<evidence type="ECO:0000313" key="3">
    <source>
        <dbReference type="EMBL" id="KAI7810631.1"/>
    </source>
</evidence>
<comment type="caution">
    <text evidence="3">The sequence shown here is derived from an EMBL/GenBank/DDBJ whole genome shotgun (WGS) entry which is preliminary data.</text>
</comment>
<feature type="compositionally biased region" description="Basic and acidic residues" evidence="1">
    <location>
        <begin position="238"/>
        <end position="255"/>
    </location>
</feature>
<feature type="compositionally biased region" description="Basic and acidic residues" evidence="1">
    <location>
        <begin position="146"/>
        <end position="176"/>
    </location>
</feature>
<keyword evidence="4" id="KW-1185">Reference proteome</keyword>
<sequence length="577" mass="62664">MPSRPAATTPSILQSPATFPDESESFLFLKDAATPSLDPELAPPSLGDVINAVKAAFEQAIQISTEGAVHEALEKTAEEHVPRKTPTEQPPMSENVADHTTEAAAVRVSEEETAVLTAGEPDAHVSESNEQTDEESVQGPAQKAKLTQDTDKEPSRLIEHETFQERSDSEPVKTTEESILKAVESVIEVESVEEQEKSGGESVLLGPQVVKVGEPNTDNFAEHLEMEESPVHAFTADIRNENKPGREAGGEEVERSAGVPENAWKPQVSEMEKTVETERVEVTIASEDVKSEGLQEDVKMLPGDMERPEAETESEIRQEERNTGIVVEGVGGVVVEEQLEEEHEAEVEAEKVKTETELQTFLGEDEVPPTGKTATVETQQEAEVIVNTKGSMKWQEPVIKKVQATGGRAHEINDVNEIITSRDPFENSHGEPALVNSVVDLPPTPTLGLGLKESEARAEEPNDSTYSKASGQEAWKIGAIAAAFFLILQTAVTIVYILKCRRKPNSNVTPKKLCARGNGGLEYDATNTDTTIPIDEQIAVDDLPEYSQVQEEDVAMTTGPPDSSQTNSSHDLRTSVV</sequence>
<feature type="compositionally biased region" description="Polar residues" evidence="1">
    <location>
        <begin position="560"/>
        <end position="569"/>
    </location>
</feature>
<dbReference type="Proteomes" id="UP001059041">
    <property type="component" value="Linkage Group LG4"/>
</dbReference>
<reference evidence="3" key="1">
    <citation type="submission" date="2021-02" db="EMBL/GenBank/DDBJ databases">
        <title>Comparative genomics reveals that relaxation of natural selection precedes convergent phenotypic evolution of cavefish.</title>
        <authorList>
            <person name="Peng Z."/>
        </authorList>
    </citation>
    <scope>NUCLEOTIDE SEQUENCE</scope>
    <source>
        <tissue evidence="3">Muscle</tissue>
    </source>
</reference>
<protein>
    <submittedName>
        <fullName evidence="3">Uncharacterized protein</fullName>
    </submittedName>
</protein>
<feature type="compositionally biased region" description="Basic and acidic residues" evidence="1">
    <location>
        <begin position="75"/>
        <end position="86"/>
    </location>
</feature>
<organism evidence="3 4">
    <name type="scientific">Triplophysa rosa</name>
    <name type="common">Cave loach</name>
    <dbReference type="NCBI Taxonomy" id="992332"/>
    <lineage>
        <taxon>Eukaryota</taxon>
        <taxon>Metazoa</taxon>
        <taxon>Chordata</taxon>
        <taxon>Craniata</taxon>
        <taxon>Vertebrata</taxon>
        <taxon>Euteleostomi</taxon>
        <taxon>Actinopterygii</taxon>
        <taxon>Neopterygii</taxon>
        <taxon>Teleostei</taxon>
        <taxon>Ostariophysi</taxon>
        <taxon>Cypriniformes</taxon>
        <taxon>Nemacheilidae</taxon>
        <taxon>Triplophysa</taxon>
    </lineage>
</organism>
<evidence type="ECO:0000313" key="4">
    <source>
        <dbReference type="Proteomes" id="UP001059041"/>
    </source>
</evidence>
<name>A0A9W7WYW7_TRIRA</name>
<feature type="region of interest" description="Disordered" evidence="1">
    <location>
        <begin position="340"/>
        <end position="376"/>
    </location>
</feature>
<feature type="region of interest" description="Disordered" evidence="1">
    <location>
        <begin position="75"/>
        <end position="176"/>
    </location>
</feature>
<keyword evidence="2" id="KW-0472">Membrane</keyword>
<keyword evidence="2" id="KW-0812">Transmembrane</keyword>
<keyword evidence="2" id="KW-1133">Transmembrane helix</keyword>
<evidence type="ECO:0000256" key="1">
    <source>
        <dbReference type="SAM" id="MobiDB-lite"/>
    </source>
</evidence>
<feature type="region of interest" description="Disordered" evidence="1">
    <location>
        <begin position="552"/>
        <end position="577"/>
    </location>
</feature>
<feature type="compositionally biased region" description="Basic and acidic residues" evidence="1">
    <location>
        <begin position="346"/>
        <end position="356"/>
    </location>
</feature>
<evidence type="ECO:0000256" key="2">
    <source>
        <dbReference type="SAM" id="Phobius"/>
    </source>
</evidence>
<feature type="region of interest" description="Disordered" evidence="1">
    <location>
        <begin position="233"/>
        <end position="324"/>
    </location>
</feature>
<accession>A0A9W7WYW7</accession>
<dbReference type="AlphaFoldDB" id="A0A9W7WYW7"/>
<proteinExistence type="predicted"/>